<dbReference type="HOGENOM" id="CLU_137778_1_0_10"/>
<evidence type="ECO:0000313" key="2">
    <source>
        <dbReference type="Proteomes" id="UP000032229"/>
    </source>
</evidence>
<organism evidence="1 2">
    <name type="scientific">Siansivirga zeaxanthinifaciens CC-SAMT-1</name>
    <dbReference type="NCBI Taxonomy" id="1454006"/>
    <lineage>
        <taxon>Bacteria</taxon>
        <taxon>Pseudomonadati</taxon>
        <taxon>Bacteroidota</taxon>
        <taxon>Flavobacteriia</taxon>
        <taxon>Flavobacteriales</taxon>
        <taxon>Flavobacteriaceae</taxon>
        <taxon>Siansivirga</taxon>
    </lineage>
</organism>
<proteinExistence type="predicted"/>
<accession>A0A0C5W7X5</accession>
<gene>
    <name evidence="1" type="ORF">AW14_00410</name>
</gene>
<evidence type="ECO:0000313" key="1">
    <source>
        <dbReference type="EMBL" id="AJR02332.1"/>
    </source>
</evidence>
<dbReference type="PATRIC" id="fig|1454006.5.peg.75"/>
<dbReference type="Proteomes" id="UP000032229">
    <property type="component" value="Chromosome"/>
</dbReference>
<keyword evidence="2" id="KW-1185">Reference proteome</keyword>
<evidence type="ECO:0008006" key="3">
    <source>
        <dbReference type="Google" id="ProtNLM"/>
    </source>
</evidence>
<dbReference type="EMBL" id="CP007202">
    <property type="protein sequence ID" value="AJR02332.1"/>
    <property type="molecule type" value="Genomic_DNA"/>
</dbReference>
<sequence>MMILFSKYLVPKGYSGMAIFPFIFVNDKQLSKNRVFVNHEKIHLQQQIELLVFPFYVWYGLEFLIKLYTYRNWHLAYKNISFEREAYTHEMDLEYLKHRGFWRFLKYLRNHEF</sequence>
<reference evidence="1 2" key="1">
    <citation type="submission" date="2014-02" db="EMBL/GenBank/DDBJ databases">
        <authorList>
            <person name="Young C.-C."/>
            <person name="Hameed A."/>
            <person name="Huang H.-C."/>
            <person name="Shahina M."/>
        </authorList>
    </citation>
    <scope>NUCLEOTIDE SEQUENCE [LARGE SCALE GENOMIC DNA]</scope>
    <source>
        <strain evidence="1 2">CC-SAMT-1</strain>
    </source>
</reference>
<protein>
    <recommendedName>
        <fullName evidence="3">DUF4157 domain-containing protein</fullName>
    </recommendedName>
</protein>
<dbReference type="STRING" id="1454006.AW14_00410"/>
<name>A0A0C5W7X5_9FLAO</name>
<dbReference type="KEGG" id="sze:AW14_00410"/>
<dbReference type="AlphaFoldDB" id="A0A0C5W7X5"/>